<keyword evidence="6" id="KW-0998">Cell outer membrane</keyword>
<keyword evidence="5" id="KW-0472">Membrane</keyword>
<dbReference type="NCBIfam" id="TIGR01352">
    <property type="entry name" value="tonB_Cterm"/>
    <property type="match status" value="1"/>
</dbReference>
<keyword evidence="3" id="KW-0812">Transmembrane</keyword>
<protein>
    <submittedName>
        <fullName evidence="9">TonB family protein</fullName>
    </submittedName>
</protein>
<sequence length="254" mass="26577">MPVRPHFVSTPLAHTRPGAVLRQLVLTLVCLGACGAAAGNDDSAAPRLVFDLAAQPLGSALVAFGALSGYSVLVSSEVSAGRAASAVHGEFEAREALGRLLAGSGLRPRYAGPRAFTLIPDDPQHEAPPFPPAPYDEPETAPRSLRQSGFGATLQSAVTRALCAAQPDAFGRYRLGVQLWIDEQGLVQKVRLLESSGQAARDRAVVAALQKIALGPVQQAYPQPLTLLITPRPDPGAECRPAMRPGADMSAEGH</sequence>
<dbReference type="InterPro" id="IPR011662">
    <property type="entry name" value="Secretin/TonB_short_N"/>
</dbReference>
<dbReference type="Proteomes" id="UP000464787">
    <property type="component" value="Chromosome"/>
</dbReference>
<keyword evidence="2" id="KW-0813">Transport</keyword>
<feature type="domain" description="Secretin/TonB short N-terminal" evidence="8">
    <location>
        <begin position="70"/>
        <end position="121"/>
    </location>
</feature>
<dbReference type="Gene3D" id="3.55.50.30">
    <property type="match status" value="1"/>
</dbReference>
<dbReference type="EMBL" id="CP047650">
    <property type="protein sequence ID" value="QHI97408.1"/>
    <property type="molecule type" value="Genomic_DNA"/>
</dbReference>
<evidence type="ECO:0000313" key="10">
    <source>
        <dbReference type="Proteomes" id="UP000464787"/>
    </source>
</evidence>
<evidence type="ECO:0000256" key="2">
    <source>
        <dbReference type="ARBA" id="ARBA00022448"/>
    </source>
</evidence>
<dbReference type="RefSeq" id="WP_160550926.1">
    <property type="nucleotide sequence ID" value="NZ_CP047650.1"/>
</dbReference>
<dbReference type="AlphaFoldDB" id="A0A857J3G2"/>
<gene>
    <name evidence="9" type="ORF">GT347_05060</name>
</gene>
<dbReference type="Pfam" id="PF07660">
    <property type="entry name" value="STN"/>
    <property type="match status" value="1"/>
</dbReference>
<feature type="compositionally biased region" description="Pro residues" evidence="7">
    <location>
        <begin position="126"/>
        <end position="135"/>
    </location>
</feature>
<keyword evidence="10" id="KW-1185">Reference proteome</keyword>
<evidence type="ECO:0000313" key="9">
    <source>
        <dbReference type="EMBL" id="QHI97408.1"/>
    </source>
</evidence>
<evidence type="ECO:0000256" key="1">
    <source>
        <dbReference type="ARBA" id="ARBA00004167"/>
    </source>
</evidence>
<dbReference type="SMART" id="SM00965">
    <property type="entry name" value="STN"/>
    <property type="match status" value="1"/>
</dbReference>
<evidence type="ECO:0000256" key="5">
    <source>
        <dbReference type="ARBA" id="ARBA00023136"/>
    </source>
</evidence>
<proteinExistence type="predicted"/>
<dbReference type="GO" id="GO:0019867">
    <property type="term" value="C:outer membrane"/>
    <property type="evidence" value="ECO:0007669"/>
    <property type="project" value="InterPro"/>
</dbReference>
<dbReference type="Gene3D" id="3.30.1150.10">
    <property type="match status" value="1"/>
</dbReference>
<dbReference type="InterPro" id="IPR006260">
    <property type="entry name" value="TonB/TolA_C"/>
</dbReference>
<evidence type="ECO:0000256" key="4">
    <source>
        <dbReference type="ARBA" id="ARBA00022989"/>
    </source>
</evidence>
<evidence type="ECO:0000256" key="3">
    <source>
        <dbReference type="ARBA" id="ARBA00022692"/>
    </source>
</evidence>
<evidence type="ECO:0000256" key="7">
    <source>
        <dbReference type="SAM" id="MobiDB-lite"/>
    </source>
</evidence>
<name>A0A857J3G2_9BURK</name>
<dbReference type="KEGG" id="xyk:GT347_05060"/>
<organism evidence="9 10">
    <name type="scientific">Xylophilus rhododendri</name>
    <dbReference type="NCBI Taxonomy" id="2697032"/>
    <lineage>
        <taxon>Bacteria</taxon>
        <taxon>Pseudomonadati</taxon>
        <taxon>Pseudomonadota</taxon>
        <taxon>Betaproteobacteria</taxon>
        <taxon>Burkholderiales</taxon>
        <taxon>Xylophilus</taxon>
    </lineage>
</organism>
<dbReference type="Pfam" id="PF13103">
    <property type="entry name" value="TonB_2"/>
    <property type="match status" value="1"/>
</dbReference>
<comment type="subcellular location">
    <subcellularLocation>
        <location evidence="1">Membrane</location>
        <topology evidence="1">Single-pass membrane protein</topology>
    </subcellularLocation>
</comment>
<accession>A0A857J3G2</accession>
<dbReference type="SUPFAM" id="SSF74653">
    <property type="entry name" value="TolA/TonB C-terminal domain"/>
    <property type="match status" value="1"/>
</dbReference>
<evidence type="ECO:0000259" key="8">
    <source>
        <dbReference type="SMART" id="SM00965"/>
    </source>
</evidence>
<evidence type="ECO:0000256" key="6">
    <source>
        <dbReference type="ARBA" id="ARBA00023237"/>
    </source>
</evidence>
<feature type="region of interest" description="Disordered" evidence="7">
    <location>
        <begin position="120"/>
        <end position="147"/>
    </location>
</feature>
<keyword evidence="4" id="KW-1133">Transmembrane helix</keyword>
<reference evidence="9 10" key="1">
    <citation type="submission" date="2020-01" db="EMBL/GenBank/DDBJ databases">
        <title>Genome sequencing of strain KACC 21265.</title>
        <authorList>
            <person name="Heo J."/>
            <person name="Kim S.-J."/>
            <person name="Kim J.-S."/>
            <person name="Hong S.-B."/>
            <person name="Kwon S.-W."/>
        </authorList>
    </citation>
    <scope>NUCLEOTIDE SEQUENCE [LARGE SCALE GENOMIC DNA]</scope>
    <source>
        <strain evidence="9 10">KACC 21265</strain>
    </source>
</reference>